<dbReference type="PANTHER" id="PTHR21294">
    <property type="entry name" value="ELECTRON TRANSFER FLAVOPROTEIN BETA-SUBUNIT"/>
    <property type="match status" value="1"/>
</dbReference>
<dbReference type="EMBL" id="CP157676">
    <property type="protein sequence ID" value="XBP72462.1"/>
    <property type="molecule type" value="Genomic_DNA"/>
</dbReference>
<dbReference type="SMART" id="SM00893">
    <property type="entry name" value="ETF"/>
    <property type="match status" value="1"/>
</dbReference>
<reference evidence="3" key="1">
    <citation type="submission" date="2024-05" db="EMBL/GenBank/DDBJ databases">
        <authorList>
            <person name="Bunk B."/>
            <person name="Swiderski J."/>
            <person name="Sproer C."/>
            <person name="Thiel V."/>
        </authorList>
    </citation>
    <scope>NUCLEOTIDE SEQUENCE</scope>
    <source>
        <strain evidence="3">DSM 17735</strain>
        <plasmid evidence="3">p1</plasmid>
    </source>
</reference>
<gene>
    <name evidence="3" type="ORF">ABLV49_22340</name>
</gene>
<proteinExistence type="predicted"/>
<organism evidence="3">
    <name type="scientific">Polaromonas hydrogenivorans</name>
    <dbReference type="NCBI Taxonomy" id="335476"/>
    <lineage>
        <taxon>Bacteria</taxon>
        <taxon>Pseudomonadati</taxon>
        <taxon>Pseudomonadota</taxon>
        <taxon>Betaproteobacteria</taxon>
        <taxon>Burkholderiales</taxon>
        <taxon>Comamonadaceae</taxon>
        <taxon>Polaromonas</taxon>
    </lineage>
</organism>
<evidence type="ECO:0000256" key="1">
    <source>
        <dbReference type="ARBA" id="ARBA00022982"/>
    </source>
</evidence>
<keyword evidence="1" id="KW-0249">Electron transport</keyword>
<feature type="domain" description="Electron transfer flavoprotein alpha/beta-subunit N-terminal" evidence="2">
    <location>
        <begin position="27"/>
        <end position="212"/>
    </location>
</feature>
<dbReference type="GO" id="GO:0009055">
    <property type="term" value="F:electron transfer activity"/>
    <property type="evidence" value="ECO:0007669"/>
    <property type="project" value="InterPro"/>
</dbReference>
<protein>
    <recommendedName>
        <fullName evidence="2">Electron transfer flavoprotein alpha/beta-subunit N-terminal domain-containing protein</fullName>
    </recommendedName>
</protein>
<dbReference type="InterPro" id="IPR014729">
    <property type="entry name" value="Rossmann-like_a/b/a_fold"/>
</dbReference>
<geneLocation type="plasmid" evidence="3">
    <name>p1</name>
</geneLocation>
<dbReference type="InterPro" id="IPR014730">
    <property type="entry name" value="ETF_a/b_N"/>
</dbReference>
<keyword evidence="3" id="KW-0614">Plasmid</keyword>
<dbReference type="Pfam" id="PF01012">
    <property type="entry name" value="ETF"/>
    <property type="match status" value="1"/>
</dbReference>
<dbReference type="RefSeq" id="WP_349282054.1">
    <property type="nucleotide sequence ID" value="NZ_CBCSCU010000051.1"/>
</dbReference>
<sequence length="260" mass="27751">MNILVLLCGIADPKLPLPRDINALALDSLRAAHPLLSPFDEAALELALKLRDADPTVHITAVVPVSSTTDPLLRTVASLRLDQTFGLDIQHIPSWNSLGVAHACAAAVSTLDPLPSLVLIGREFGDCDDGTTTACIAQALGMAYSKLVFSIAIENVHIHAVRQNGARQERVRLPLPAVASVTNDARSKLRHPLLKNVMVAKKMTFKMIDLSEPIPGNVQLTALAAAPVRTRATTCRMLPGNAQMQANVLAELLLAHGSAR</sequence>
<evidence type="ECO:0000313" key="3">
    <source>
        <dbReference type="EMBL" id="XBP72462.1"/>
    </source>
</evidence>
<evidence type="ECO:0000259" key="2">
    <source>
        <dbReference type="SMART" id="SM00893"/>
    </source>
</evidence>
<dbReference type="AlphaFoldDB" id="A0AAU7LXK9"/>
<accession>A0AAU7LXK9</accession>
<name>A0AAU7LXK9_9BURK</name>
<dbReference type="Gene3D" id="3.40.50.620">
    <property type="entry name" value="HUPs"/>
    <property type="match status" value="1"/>
</dbReference>
<dbReference type="InterPro" id="IPR012255">
    <property type="entry name" value="ETF_b"/>
</dbReference>
<dbReference type="SUPFAM" id="SSF52402">
    <property type="entry name" value="Adenine nucleotide alpha hydrolases-like"/>
    <property type="match status" value="1"/>
</dbReference>
<keyword evidence="1" id="KW-0813">Transport</keyword>